<dbReference type="NCBIfam" id="TIGR00700">
    <property type="entry name" value="GABAtrnsam"/>
    <property type="match status" value="1"/>
</dbReference>
<evidence type="ECO:0000313" key="17">
    <source>
        <dbReference type="EMBL" id="QUR67175.1"/>
    </source>
</evidence>
<dbReference type="InterPro" id="IPR049704">
    <property type="entry name" value="Aminotrans_3_PPA_site"/>
</dbReference>
<dbReference type="GO" id="GO:0047298">
    <property type="term" value="F:(S)-3-amino-2-methylpropionate transaminase activity"/>
    <property type="evidence" value="ECO:0007669"/>
    <property type="project" value="UniProtKB-EC"/>
</dbReference>
<comment type="catalytic activity">
    <reaction evidence="14">
        <text>4-aminobutanoate + 2-oxoglutarate = succinate semialdehyde + L-glutamate</text>
        <dbReference type="Rhea" id="RHEA:23352"/>
        <dbReference type="ChEBI" id="CHEBI:16810"/>
        <dbReference type="ChEBI" id="CHEBI:29985"/>
        <dbReference type="ChEBI" id="CHEBI:57706"/>
        <dbReference type="ChEBI" id="CHEBI:59888"/>
        <dbReference type="EC" id="2.6.1.19"/>
    </reaction>
</comment>
<dbReference type="CDD" id="cd00610">
    <property type="entry name" value="OAT_like"/>
    <property type="match status" value="1"/>
</dbReference>
<evidence type="ECO:0000256" key="15">
    <source>
        <dbReference type="ARBA" id="ARBA00050054"/>
    </source>
</evidence>
<dbReference type="SUPFAM" id="SSF53383">
    <property type="entry name" value="PLP-dependent transferases"/>
    <property type="match status" value="1"/>
</dbReference>
<evidence type="ECO:0000256" key="14">
    <source>
        <dbReference type="ARBA" id="ARBA00048021"/>
    </source>
</evidence>
<evidence type="ECO:0000256" key="5">
    <source>
        <dbReference type="ARBA" id="ARBA00012876"/>
    </source>
</evidence>
<dbReference type="Gene3D" id="3.40.640.10">
    <property type="entry name" value="Type I PLP-dependent aspartate aminotransferase-like (Major domain)"/>
    <property type="match status" value="1"/>
</dbReference>
<dbReference type="PIRSF" id="PIRSF000521">
    <property type="entry name" value="Transaminase_4ab_Lys_Orn"/>
    <property type="match status" value="1"/>
</dbReference>
<evidence type="ECO:0000256" key="9">
    <source>
        <dbReference type="ARBA" id="ARBA00022898"/>
    </source>
</evidence>
<keyword evidence="7 17" id="KW-0032">Aminotransferase</keyword>
<gene>
    <name evidence="17" type="primary">gabT</name>
    <name evidence="17" type="ORF">F6B93_08760</name>
</gene>
<dbReference type="GO" id="GO:0009448">
    <property type="term" value="P:gamma-aminobutyric acid metabolic process"/>
    <property type="evidence" value="ECO:0007669"/>
    <property type="project" value="InterPro"/>
</dbReference>
<dbReference type="InterPro" id="IPR004632">
    <property type="entry name" value="4NH2But_aminotransferase_bac"/>
</dbReference>
<dbReference type="InterPro" id="IPR050103">
    <property type="entry name" value="Class-III_PLP-dep_AT"/>
</dbReference>
<sequence length="446" mass="46782">MASLEQSRHLVTDIPGPASLALTQRRVAAVSHGVGVTMPVFAARAGGGIVEDVDGNRLIDLGSGIAVTTIGNAAPRVVDAVRAQVAELTHTCFMVTPYEGYVAVAEELNRITPGSGEKRSVLFNSGAEAVENAVKIARSYTGKPAVVAFDHAYHGRTNMTMALTAKSMPYKSGFGPFAPEIYRAPLSYPYRDGLLDKEMATDGELAGARALRVIDQQVGAKNLAAVIIEPIQGEGGFIVPADGFLATLLDWCRKNDVVFVADEVQTGFARTGAMFACEHDGIEPDLICTAKGIADGLPLSAVTGRAEVMDAPHVSGLGGTYGGNPIACAAALATIETIEADGLIERAQQMERLIMDRLLRLQASDDRIGDVRGRGAMIAVELVKSGTTEPDAQLAGKLSKAAHAAGVIVLACGMFGNIIRLLPPLTISDELLIEGLDIVCESFGDV</sequence>
<evidence type="ECO:0000313" key="18">
    <source>
        <dbReference type="Proteomes" id="UP000682202"/>
    </source>
</evidence>
<evidence type="ECO:0000256" key="7">
    <source>
        <dbReference type="ARBA" id="ARBA00022576"/>
    </source>
</evidence>
<proteinExistence type="inferred from homology"/>
<keyword evidence="8 17" id="KW-0808">Transferase</keyword>
<name>A0A975JXK2_9MYCO</name>
<evidence type="ECO:0000256" key="10">
    <source>
        <dbReference type="ARBA" id="ARBA00029760"/>
    </source>
</evidence>
<evidence type="ECO:0000256" key="12">
    <source>
        <dbReference type="ARBA" id="ARBA00030857"/>
    </source>
</evidence>
<dbReference type="AlphaFoldDB" id="A0A975JXK2"/>
<evidence type="ECO:0000256" key="8">
    <source>
        <dbReference type="ARBA" id="ARBA00022679"/>
    </source>
</evidence>
<evidence type="ECO:0000256" key="1">
    <source>
        <dbReference type="ARBA" id="ARBA00001750"/>
    </source>
</evidence>
<protein>
    <recommendedName>
        <fullName evidence="12">(S)-3-amino-2-methylpropionate transaminase</fullName>
        <ecNumber evidence="6">2.6.1.19</ecNumber>
        <ecNumber evidence="5">2.6.1.22</ecNumber>
    </recommendedName>
    <alternativeName>
        <fullName evidence="13">GABA aminotransferase</fullName>
    </alternativeName>
    <alternativeName>
        <fullName evidence="11">Gamma-amino-N-butyrate transaminase</fullName>
    </alternativeName>
    <alternativeName>
        <fullName evidence="15">Glutamate:succinic semialdehyde transaminase</fullName>
    </alternativeName>
    <alternativeName>
        <fullName evidence="10">L-AIBAT</fullName>
    </alternativeName>
</protein>
<dbReference type="GO" id="GO:0042802">
    <property type="term" value="F:identical protein binding"/>
    <property type="evidence" value="ECO:0007669"/>
    <property type="project" value="TreeGrafter"/>
</dbReference>
<organism evidence="17 18">
    <name type="scientific">Mycobacterium spongiae</name>
    <dbReference type="NCBI Taxonomy" id="886343"/>
    <lineage>
        <taxon>Bacteria</taxon>
        <taxon>Bacillati</taxon>
        <taxon>Actinomycetota</taxon>
        <taxon>Actinomycetes</taxon>
        <taxon>Mycobacteriales</taxon>
        <taxon>Mycobacteriaceae</taxon>
        <taxon>Mycobacterium</taxon>
    </lineage>
</organism>
<dbReference type="InterPro" id="IPR015424">
    <property type="entry name" value="PyrdxlP-dep_Trfase"/>
</dbReference>
<comment type="similarity">
    <text evidence="4 16">Belongs to the class-III pyridoxal-phosphate-dependent aminotransferase family.</text>
</comment>
<comment type="catalytic activity">
    <reaction evidence="1">
        <text>(S)-3-amino-2-methylpropanoate + 2-oxoglutarate = 2-methyl-3-oxopropanoate + L-glutamate</text>
        <dbReference type="Rhea" id="RHEA:13993"/>
        <dbReference type="ChEBI" id="CHEBI:16810"/>
        <dbReference type="ChEBI" id="CHEBI:29985"/>
        <dbReference type="ChEBI" id="CHEBI:57700"/>
        <dbReference type="ChEBI" id="CHEBI:58655"/>
        <dbReference type="EC" id="2.6.1.22"/>
    </reaction>
</comment>
<evidence type="ECO:0000256" key="2">
    <source>
        <dbReference type="ARBA" id="ARBA00001933"/>
    </source>
</evidence>
<evidence type="ECO:0000256" key="11">
    <source>
        <dbReference type="ARBA" id="ARBA00030204"/>
    </source>
</evidence>
<keyword evidence="18" id="KW-1185">Reference proteome</keyword>
<dbReference type="GO" id="GO:0030170">
    <property type="term" value="F:pyridoxal phosphate binding"/>
    <property type="evidence" value="ECO:0007669"/>
    <property type="project" value="InterPro"/>
</dbReference>
<dbReference type="Proteomes" id="UP000682202">
    <property type="component" value="Chromosome"/>
</dbReference>
<evidence type="ECO:0000256" key="6">
    <source>
        <dbReference type="ARBA" id="ARBA00012912"/>
    </source>
</evidence>
<dbReference type="RefSeq" id="WP_211698745.1">
    <property type="nucleotide sequence ID" value="NZ_CP046600.1"/>
</dbReference>
<dbReference type="InterPro" id="IPR005814">
    <property type="entry name" value="Aminotrans_3"/>
</dbReference>
<dbReference type="EC" id="2.6.1.19" evidence="6"/>
<dbReference type="Pfam" id="PF00202">
    <property type="entry name" value="Aminotran_3"/>
    <property type="match status" value="1"/>
</dbReference>
<dbReference type="NCBIfam" id="NF004714">
    <property type="entry name" value="PRK06058.1"/>
    <property type="match status" value="1"/>
</dbReference>
<dbReference type="Gene3D" id="3.90.1150.10">
    <property type="entry name" value="Aspartate Aminotransferase, domain 1"/>
    <property type="match status" value="1"/>
</dbReference>
<dbReference type="PROSITE" id="PS00600">
    <property type="entry name" value="AA_TRANSFER_CLASS_3"/>
    <property type="match status" value="1"/>
</dbReference>
<evidence type="ECO:0000256" key="4">
    <source>
        <dbReference type="ARBA" id="ARBA00008954"/>
    </source>
</evidence>
<dbReference type="InterPro" id="IPR015422">
    <property type="entry name" value="PyrdxlP-dep_Trfase_small"/>
</dbReference>
<dbReference type="EMBL" id="CP046600">
    <property type="protein sequence ID" value="QUR67175.1"/>
    <property type="molecule type" value="Genomic_DNA"/>
</dbReference>
<evidence type="ECO:0000256" key="16">
    <source>
        <dbReference type="RuleBase" id="RU003560"/>
    </source>
</evidence>
<dbReference type="PANTHER" id="PTHR11986">
    <property type="entry name" value="AMINOTRANSFERASE CLASS III"/>
    <property type="match status" value="1"/>
</dbReference>
<dbReference type="GO" id="GO:0034386">
    <property type="term" value="F:4-aminobutyrate:2-oxoglutarate transaminase activity"/>
    <property type="evidence" value="ECO:0007669"/>
    <property type="project" value="UniProtKB-EC"/>
</dbReference>
<accession>A0A975JXK2</accession>
<comment type="cofactor">
    <cofactor evidence="2">
        <name>pyridoxal 5'-phosphate</name>
        <dbReference type="ChEBI" id="CHEBI:597326"/>
    </cofactor>
</comment>
<dbReference type="FunFam" id="3.40.640.10:FF:000013">
    <property type="entry name" value="4-aminobutyrate aminotransferase"/>
    <property type="match status" value="1"/>
</dbReference>
<dbReference type="EC" id="2.6.1.22" evidence="5"/>
<reference evidence="17" key="1">
    <citation type="submission" date="2019-12" db="EMBL/GenBank/DDBJ databases">
        <title>Mycobacterium spongiae sp. nov.</title>
        <authorList>
            <person name="Stinear T."/>
        </authorList>
    </citation>
    <scope>NUCLEOTIDE SEQUENCE</scope>
    <source>
        <strain evidence="17">FSD4b-SM</strain>
    </source>
</reference>
<comment type="pathway">
    <text evidence="3">Amino-acid degradation; 4-aminobutanoate degradation.</text>
</comment>
<evidence type="ECO:0000256" key="13">
    <source>
        <dbReference type="ARBA" id="ARBA00031787"/>
    </source>
</evidence>
<dbReference type="InterPro" id="IPR015421">
    <property type="entry name" value="PyrdxlP-dep_Trfase_major"/>
</dbReference>
<evidence type="ECO:0000256" key="3">
    <source>
        <dbReference type="ARBA" id="ARBA00005176"/>
    </source>
</evidence>
<dbReference type="KEGG" id="mspg:F6B93_08760"/>
<keyword evidence="9 16" id="KW-0663">Pyridoxal phosphate</keyword>